<dbReference type="Proteomes" id="UP000031623">
    <property type="component" value="Chromosome"/>
</dbReference>
<dbReference type="EMBL" id="AP014633">
    <property type="protein sequence ID" value="BAP55925.1"/>
    <property type="molecule type" value="Genomic_DNA"/>
</dbReference>
<dbReference type="KEGG" id="tig:THII_1628"/>
<evidence type="ECO:0000256" key="1">
    <source>
        <dbReference type="SAM" id="Coils"/>
    </source>
</evidence>
<protein>
    <submittedName>
        <fullName evidence="2">Uncharacterized protein</fullName>
    </submittedName>
</protein>
<dbReference type="OrthoDB" id="5623405at2"/>
<keyword evidence="3" id="KW-1185">Reference proteome</keyword>
<reference evidence="2" key="1">
    <citation type="journal article" date="2014" name="ISME J.">
        <title>Ecophysiology of Thioploca ingrica as revealed by the complete genome sequence supplemented with proteomic evidence.</title>
        <authorList>
            <person name="Kojima H."/>
            <person name="Ogura Y."/>
            <person name="Yamamoto N."/>
            <person name="Togashi T."/>
            <person name="Mori H."/>
            <person name="Watanabe T."/>
            <person name="Nemoto F."/>
            <person name="Kurokawa K."/>
            <person name="Hayashi T."/>
            <person name="Fukui M."/>
        </authorList>
    </citation>
    <scope>NUCLEOTIDE SEQUENCE [LARGE SCALE GENOMIC DNA]</scope>
</reference>
<evidence type="ECO:0000313" key="3">
    <source>
        <dbReference type="Proteomes" id="UP000031623"/>
    </source>
</evidence>
<dbReference type="AlphaFoldDB" id="A0A090ALE8"/>
<accession>A0A090ALE8</accession>
<gene>
    <name evidence="2" type="ORF">THII_1628</name>
</gene>
<dbReference type="HOGENOM" id="CLU_1244867_0_0_6"/>
<sequence>MVNEKSEKINLVTLDKQLRATELNLQQGEPKLEKEKMLESSSIDTVVATNIGNLDKIREILFGGQIRDYEKRFRRLEERLSQESVQLRDELLQRVKSLEDLLMSETESLTEKMKSERQERYEANQDFIREINSLKTEINNRFVQLDEQVSKDIKQLRQQFQNQLQELIVQLRQQKDNLTLLIRQEVAQLKEEKLARSDLAAFFTEFALRLNKDFNTNSIEND</sequence>
<name>A0A090ALE8_9GAMM</name>
<feature type="coiled-coil region" evidence="1">
    <location>
        <begin position="66"/>
        <end position="108"/>
    </location>
</feature>
<keyword evidence="1" id="KW-0175">Coiled coil</keyword>
<feature type="coiled-coil region" evidence="1">
    <location>
        <begin position="146"/>
        <end position="188"/>
    </location>
</feature>
<organism evidence="2 3">
    <name type="scientific">Thioploca ingrica</name>
    <dbReference type="NCBI Taxonomy" id="40754"/>
    <lineage>
        <taxon>Bacteria</taxon>
        <taxon>Pseudomonadati</taxon>
        <taxon>Pseudomonadota</taxon>
        <taxon>Gammaproteobacteria</taxon>
        <taxon>Thiotrichales</taxon>
        <taxon>Thiotrichaceae</taxon>
        <taxon>Thioploca</taxon>
    </lineage>
</organism>
<evidence type="ECO:0000313" key="2">
    <source>
        <dbReference type="EMBL" id="BAP55925.1"/>
    </source>
</evidence>
<dbReference type="Gene3D" id="1.20.120.20">
    <property type="entry name" value="Apolipoprotein"/>
    <property type="match status" value="1"/>
</dbReference>
<dbReference type="STRING" id="40754.THII_1628"/>
<proteinExistence type="predicted"/>